<evidence type="ECO:0000256" key="1">
    <source>
        <dbReference type="ARBA" id="ARBA00004141"/>
    </source>
</evidence>
<protein>
    <recommendedName>
        <fullName evidence="6">GDT1 family protein</fullName>
    </recommendedName>
</protein>
<organism evidence="7 8">
    <name type="scientific">Polymorphospora lycopeni</name>
    <dbReference type="NCBI Taxonomy" id="3140240"/>
    <lineage>
        <taxon>Bacteria</taxon>
        <taxon>Bacillati</taxon>
        <taxon>Actinomycetota</taxon>
        <taxon>Actinomycetes</taxon>
        <taxon>Micromonosporales</taxon>
        <taxon>Micromonosporaceae</taxon>
        <taxon>Polymorphospora</taxon>
    </lineage>
</organism>
<comment type="subcellular location">
    <subcellularLocation>
        <location evidence="1 6">Membrane</location>
        <topology evidence="1 6">Multi-pass membrane protein</topology>
    </subcellularLocation>
</comment>
<keyword evidence="8" id="KW-1185">Reference proteome</keyword>
<evidence type="ECO:0000256" key="2">
    <source>
        <dbReference type="ARBA" id="ARBA00009190"/>
    </source>
</evidence>
<comment type="caution">
    <text evidence="6">Lacks conserved residue(s) required for the propagation of feature annotation.</text>
</comment>
<comment type="similarity">
    <text evidence="2 6">Belongs to the GDT1 family.</text>
</comment>
<dbReference type="RefSeq" id="WP_364220836.1">
    <property type="nucleotide sequence ID" value="NZ_JBCGDC010000002.1"/>
</dbReference>
<evidence type="ECO:0000256" key="5">
    <source>
        <dbReference type="ARBA" id="ARBA00023136"/>
    </source>
</evidence>
<dbReference type="PANTHER" id="PTHR12608:SF1">
    <property type="entry name" value="TRANSMEMBRANE PROTEIN 165"/>
    <property type="match status" value="1"/>
</dbReference>
<gene>
    <name evidence="7" type="ORF">AAFH96_01110</name>
</gene>
<name>A0ABV5CI83_9ACTN</name>
<dbReference type="EMBL" id="JBCGDC010000002">
    <property type="protein sequence ID" value="MFB6391705.1"/>
    <property type="molecule type" value="Genomic_DNA"/>
</dbReference>
<feature type="transmembrane region" description="Helical" evidence="6">
    <location>
        <begin position="69"/>
        <end position="88"/>
    </location>
</feature>
<evidence type="ECO:0000256" key="3">
    <source>
        <dbReference type="ARBA" id="ARBA00022692"/>
    </source>
</evidence>
<keyword evidence="4 6" id="KW-1133">Transmembrane helix</keyword>
<feature type="transmembrane region" description="Helical" evidence="6">
    <location>
        <begin position="146"/>
        <end position="167"/>
    </location>
</feature>
<evidence type="ECO:0000313" key="7">
    <source>
        <dbReference type="EMBL" id="MFB6391705.1"/>
    </source>
</evidence>
<sequence>MEYVLVALTAFVLIAPVELPDKTFVATLVLTTRYPPLPVWLGVVAAFGVQCLVAVAAGSLLAQLPQAPVALVSAGLFAVGALLLLRGARRADAEGAEQEQAFASKVGEGKRGWRAFGASFLVLFTAEWGDLSQLLVAGLVASGQPAIPVFFGSWAALATVSGLAVLLGRWLLKKIRLSLVSYVASGVCAILAVVTAVTAINSLI</sequence>
<dbReference type="PANTHER" id="PTHR12608">
    <property type="entry name" value="TRANSMEMBRANE PROTEIN HTP-1 RELATED"/>
    <property type="match status" value="1"/>
</dbReference>
<reference evidence="7 8" key="1">
    <citation type="submission" date="2024-04" db="EMBL/GenBank/DDBJ databases">
        <title>Polymorphospora sp. isolated from Baiyangdian Lake in Xiong'an New Area.</title>
        <authorList>
            <person name="Zhang X."/>
            <person name="Liu J."/>
        </authorList>
    </citation>
    <scope>NUCLEOTIDE SEQUENCE [LARGE SCALE GENOMIC DNA]</scope>
    <source>
        <strain evidence="7 8">2-325</strain>
    </source>
</reference>
<evidence type="ECO:0000256" key="4">
    <source>
        <dbReference type="ARBA" id="ARBA00022989"/>
    </source>
</evidence>
<keyword evidence="5 6" id="KW-0472">Membrane</keyword>
<feature type="transmembrane region" description="Helical" evidence="6">
    <location>
        <begin position="179"/>
        <end position="200"/>
    </location>
</feature>
<dbReference type="Pfam" id="PF01169">
    <property type="entry name" value="GDT1"/>
    <property type="match status" value="2"/>
</dbReference>
<proteinExistence type="inferred from homology"/>
<accession>A0ABV5CI83</accession>
<keyword evidence="3 6" id="KW-0812">Transmembrane</keyword>
<evidence type="ECO:0000256" key="6">
    <source>
        <dbReference type="RuleBase" id="RU365102"/>
    </source>
</evidence>
<feature type="transmembrane region" description="Helical" evidence="6">
    <location>
        <begin position="39"/>
        <end position="62"/>
    </location>
</feature>
<evidence type="ECO:0000313" key="8">
    <source>
        <dbReference type="Proteomes" id="UP001582793"/>
    </source>
</evidence>
<dbReference type="InterPro" id="IPR001727">
    <property type="entry name" value="GDT1-like"/>
</dbReference>
<comment type="caution">
    <text evidence="7">The sequence shown here is derived from an EMBL/GenBank/DDBJ whole genome shotgun (WGS) entry which is preliminary data.</text>
</comment>
<dbReference type="Proteomes" id="UP001582793">
    <property type="component" value="Unassembled WGS sequence"/>
</dbReference>